<dbReference type="Pfam" id="PF07075">
    <property type="entry name" value="NamZ_N"/>
    <property type="match status" value="1"/>
</dbReference>
<dbReference type="InterPro" id="IPR008302">
    <property type="entry name" value="NamZ"/>
</dbReference>
<sequence length="388" mass="43782">MMNMEVKLGLDVFMENHLADVKGKRVGLLTNQTGANRELVSTIRLFHEHAHINLTTLFAPEHGLKTNAKEGEKFSDFVHSSTGVTVYSLYGKSKKPTDAMMTEVDVIVFDMQDIGARYYTYIYTMAYMMEACARTGKKMFVLDRPNPIGGVEVEGNFIDPDYSSFVGLYPIPNRHGMTVGELASYFNEEFSIHCDLVVVEMDGWKRDCFSTDINLPWIPPSPNTTGLDMMLLYPGTCLIEGTNLSEGRGTTQPFEIVGAPFIDGEELQDEVNALGLTGARARALSFTPTYQKFTGELCEGIQLHISDRHTFKPLHAFVHVLAVIARLYPKELKFLEYGSLKHPMFDLLSGNSNLRLALKNGNIESFLQQCQCDTEEFLMKRQSYLRYR</sequence>
<proteinExistence type="predicted"/>
<organism evidence="3 4">
    <name type="scientific">Paenisporosarcina quisquiliarum</name>
    <dbReference type="NCBI Taxonomy" id="365346"/>
    <lineage>
        <taxon>Bacteria</taxon>
        <taxon>Bacillati</taxon>
        <taxon>Bacillota</taxon>
        <taxon>Bacilli</taxon>
        <taxon>Bacillales</taxon>
        <taxon>Caryophanaceae</taxon>
        <taxon>Paenisporosarcina</taxon>
    </lineage>
</organism>
<evidence type="ECO:0000313" key="4">
    <source>
        <dbReference type="Proteomes" id="UP001152173"/>
    </source>
</evidence>
<accession>A0A9X3LHZ3</accession>
<dbReference type="Proteomes" id="UP001152173">
    <property type="component" value="Unassembled WGS sequence"/>
</dbReference>
<protein>
    <submittedName>
        <fullName evidence="3">DUF1343 domain-containing protein</fullName>
    </submittedName>
</protein>
<comment type="caution">
    <text evidence="3">The sequence shown here is derived from an EMBL/GenBank/DDBJ whole genome shotgun (WGS) entry which is preliminary data.</text>
</comment>
<dbReference type="AlphaFoldDB" id="A0A9X3LHZ3"/>
<dbReference type="PANTHER" id="PTHR42915">
    <property type="entry name" value="HYPOTHETICAL 460 KDA PROTEIN IN FEUA-SIGW INTERGENIC REGION [PRECURSOR]"/>
    <property type="match status" value="1"/>
</dbReference>
<evidence type="ECO:0000259" key="1">
    <source>
        <dbReference type="Pfam" id="PF07075"/>
    </source>
</evidence>
<dbReference type="Gene3D" id="3.40.50.12170">
    <property type="entry name" value="Uncharacterised protein PF07075, DUF1343"/>
    <property type="match status" value="1"/>
</dbReference>
<keyword evidence="4" id="KW-1185">Reference proteome</keyword>
<dbReference type="EMBL" id="JAMKBJ010000006">
    <property type="protein sequence ID" value="MCZ8537366.1"/>
    <property type="molecule type" value="Genomic_DNA"/>
</dbReference>
<gene>
    <name evidence="3" type="ORF">M9R32_09255</name>
</gene>
<dbReference type="InterPro" id="IPR048503">
    <property type="entry name" value="NamZ_C"/>
</dbReference>
<name>A0A9X3LHZ3_9BACL</name>
<dbReference type="PIRSF" id="PIRSF016719">
    <property type="entry name" value="UCP016719"/>
    <property type="match status" value="1"/>
</dbReference>
<dbReference type="InterPro" id="IPR048502">
    <property type="entry name" value="NamZ_N"/>
</dbReference>
<dbReference type="RefSeq" id="WP_269926456.1">
    <property type="nucleotide sequence ID" value="NZ_JAMKBJ010000006.1"/>
</dbReference>
<feature type="domain" description="Peptidoglycan beta-N-acetylmuramidase NamZ C-terminal" evidence="2">
    <location>
        <begin position="231"/>
        <end position="387"/>
    </location>
</feature>
<dbReference type="GO" id="GO:0033922">
    <property type="term" value="F:peptidoglycan beta-N-acetylmuramidase activity"/>
    <property type="evidence" value="ECO:0007669"/>
    <property type="project" value="InterPro"/>
</dbReference>
<evidence type="ECO:0000259" key="2">
    <source>
        <dbReference type="Pfam" id="PF20732"/>
    </source>
</evidence>
<dbReference type="Pfam" id="PF20732">
    <property type="entry name" value="NamZ_C"/>
    <property type="match status" value="1"/>
</dbReference>
<reference evidence="3" key="1">
    <citation type="submission" date="2022-05" db="EMBL/GenBank/DDBJ databases">
        <authorList>
            <person name="Colautti A."/>
            <person name="Iacumin L."/>
        </authorList>
    </citation>
    <scope>NUCLEOTIDE SEQUENCE</scope>
    <source>
        <strain evidence="3">SK 55</strain>
    </source>
</reference>
<dbReference type="PANTHER" id="PTHR42915:SF1">
    <property type="entry name" value="PEPTIDOGLYCAN BETA-N-ACETYLMURAMIDASE NAMZ"/>
    <property type="match status" value="1"/>
</dbReference>
<dbReference type="Gene3D" id="3.90.1150.140">
    <property type="match status" value="1"/>
</dbReference>
<feature type="domain" description="Peptidoglycan beta-N-acetylmuramidase NamZ N-terminal" evidence="1">
    <location>
        <begin position="26"/>
        <end position="225"/>
    </location>
</feature>
<evidence type="ECO:0000313" key="3">
    <source>
        <dbReference type="EMBL" id="MCZ8537366.1"/>
    </source>
</evidence>